<comment type="caution">
    <text evidence="1">The sequence shown here is derived from an EMBL/GenBank/DDBJ whole genome shotgun (WGS) entry which is preliminary data.</text>
</comment>
<name>A0ABR5DTP2_9HYPH</name>
<sequence length="110" mass="12105">LRIEALTPAEVGRATVVNREQARLSVPDTFAFAIAEARQWGLLTGDGILRALAAAQILEMHGVLWLFDQLGDGNHVEFNRLHSGLTALSQHPRCRLPNGEVQVRLARFAP</sequence>
<protein>
    <submittedName>
        <fullName evidence="1">Uncharacterized protein</fullName>
    </submittedName>
</protein>
<dbReference type="Proteomes" id="UP000033519">
    <property type="component" value="Unassembled WGS sequence"/>
</dbReference>
<feature type="non-terminal residue" evidence="1">
    <location>
        <position position="1"/>
    </location>
</feature>
<accession>A0ABR5DTP2</accession>
<keyword evidence="2" id="KW-1185">Reference proteome</keyword>
<dbReference type="RefSeq" id="WP_046172724.1">
    <property type="nucleotide sequence ID" value="NZ_LAPV01000175.1"/>
</dbReference>
<gene>
    <name evidence="1" type="ORF">WH91_19750</name>
</gene>
<proteinExistence type="predicted"/>
<evidence type="ECO:0000313" key="2">
    <source>
        <dbReference type="Proteomes" id="UP000033519"/>
    </source>
</evidence>
<reference evidence="1 2" key="1">
    <citation type="submission" date="2015-03" db="EMBL/GenBank/DDBJ databases">
        <authorList>
            <person name="Lepp D."/>
            <person name="Hassan Y.I."/>
            <person name="Li X.-Z."/>
            <person name="Zhou T."/>
        </authorList>
    </citation>
    <scope>NUCLEOTIDE SEQUENCE [LARGE SCALE GENOMIC DNA]</scope>
    <source>
        <strain evidence="1 2">Cr7-05</strain>
    </source>
</reference>
<organism evidence="1 2">
    <name type="scientific">Devosia psychrophila</name>
    <dbReference type="NCBI Taxonomy" id="728005"/>
    <lineage>
        <taxon>Bacteria</taxon>
        <taxon>Pseudomonadati</taxon>
        <taxon>Pseudomonadota</taxon>
        <taxon>Alphaproteobacteria</taxon>
        <taxon>Hyphomicrobiales</taxon>
        <taxon>Devosiaceae</taxon>
        <taxon>Devosia</taxon>
    </lineage>
</organism>
<evidence type="ECO:0000313" key="1">
    <source>
        <dbReference type="EMBL" id="KKC31383.1"/>
    </source>
</evidence>
<dbReference type="EMBL" id="LAPV01000175">
    <property type="protein sequence ID" value="KKC31383.1"/>
    <property type="molecule type" value="Genomic_DNA"/>
</dbReference>